<dbReference type="PANTHER" id="PTHR35596:SF1">
    <property type="entry name" value="MICROBIAL-TYPE PARG CATALYTIC DOMAIN-CONTAINING PROTEIN"/>
    <property type="match status" value="1"/>
</dbReference>
<dbReference type="Gene3D" id="3.40.220.10">
    <property type="entry name" value="Leucine Aminopeptidase, subunit E, domain 1"/>
    <property type="match status" value="1"/>
</dbReference>
<organism evidence="3 5">
    <name type="scientific">Rhizophagus clarus</name>
    <dbReference type="NCBI Taxonomy" id="94130"/>
    <lineage>
        <taxon>Eukaryota</taxon>
        <taxon>Fungi</taxon>
        <taxon>Fungi incertae sedis</taxon>
        <taxon>Mucoromycota</taxon>
        <taxon>Glomeromycotina</taxon>
        <taxon>Glomeromycetes</taxon>
        <taxon>Glomerales</taxon>
        <taxon>Glomeraceae</taxon>
        <taxon>Rhizophagus</taxon>
    </lineage>
</organism>
<feature type="domain" description="UBA" evidence="2">
    <location>
        <begin position="481"/>
        <end position="521"/>
    </location>
</feature>
<feature type="compositionally biased region" description="Basic and acidic residues" evidence="1">
    <location>
        <begin position="330"/>
        <end position="347"/>
    </location>
</feature>
<dbReference type="InterPro" id="IPR012664">
    <property type="entry name" value="CHP02452"/>
</dbReference>
<comment type="caution">
    <text evidence="3">The sequence shown here is derived from an EMBL/GenBank/DDBJ whole genome shotgun (WGS) entry which is preliminary data.</text>
</comment>
<dbReference type="InterPro" id="IPR015940">
    <property type="entry name" value="UBA"/>
</dbReference>
<dbReference type="AlphaFoldDB" id="A0A2Z6RBF8"/>
<keyword evidence="5" id="KW-1185">Reference proteome</keyword>
<accession>A0A2Z6RBF8</accession>
<reference evidence="4" key="2">
    <citation type="submission" date="2019-10" db="EMBL/GenBank/DDBJ databases">
        <title>Conservation and host-specific expression of non-tandemly repeated heterogenous ribosome RNA gene in arbuscular mycorrhizal fungi.</title>
        <authorList>
            <person name="Maeda T."/>
            <person name="Kobayashi Y."/>
            <person name="Nakagawa T."/>
            <person name="Ezawa T."/>
            <person name="Yamaguchi K."/>
            <person name="Bino T."/>
            <person name="Nishimoto Y."/>
            <person name="Shigenobu S."/>
            <person name="Kawaguchi M."/>
        </authorList>
    </citation>
    <scope>NUCLEOTIDE SEQUENCE</scope>
    <source>
        <strain evidence="4">HR1</strain>
    </source>
</reference>
<dbReference type="CDD" id="cd14306">
    <property type="entry name" value="UBA_VP13D"/>
    <property type="match status" value="1"/>
</dbReference>
<dbReference type="SMART" id="SM00165">
    <property type="entry name" value="UBA"/>
    <property type="match status" value="4"/>
</dbReference>
<dbReference type="NCBIfam" id="TIGR02452">
    <property type="entry name" value="TIGR02452 family protein"/>
    <property type="match status" value="1"/>
</dbReference>
<feature type="compositionally biased region" description="Low complexity" evidence="1">
    <location>
        <begin position="314"/>
        <end position="329"/>
    </location>
</feature>
<dbReference type="Gene3D" id="1.10.8.10">
    <property type="entry name" value="DNA helicase RuvA subunit, C-terminal domain"/>
    <property type="match status" value="4"/>
</dbReference>
<feature type="region of interest" description="Disordered" evidence="1">
    <location>
        <begin position="307"/>
        <end position="369"/>
    </location>
</feature>
<feature type="domain" description="UBA" evidence="2">
    <location>
        <begin position="380"/>
        <end position="420"/>
    </location>
</feature>
<dbReference type="InterPro" id="IPR041969">
    <property type="entry name" value="VP13D_UBA"/>
</dbReference>
<evidence type="ECO:0000313" key="5">
    <source>
        <dbReference type="Proteomes" id="UP000247702"/>
    </source>
</evidence>
<name>A0A2Z6RBF8_9GLOM</name>
<evidence type="ECO:0000313" key="3">
    <source>
        <dbReference type="EMBL" id="GBB99787.1"/>
    </source>
</evidence>
<evidence type="ECO:0000256" key="1">
    <source>
        <dbReference type="SAM" id="MobiDB-lite"/>
    </source>
</evidence>
<dbReference type="EMBL" id="BEXD01002924">
    <property type="protein sequence ID" value="GBB99787.1"/>
    <property type="molecule type" value="Genomic_DNA"/>
</dbReference>
<reference evidence="3 5" key="1">
    <citation type="submission" date="2017-11" db="EMBL/GenBank/DDBJ databases">
        <title>The genome of Rhizophagus clarus HR1 reveals common genetic basis of auxotrophy among arbuscular mycorrhizal fungi.</title>
        <authorList>
            <person name="Kobayashi Y."/>
        </authorList>
    </citation>
    <scope>NUCLEOTIDE SEQUENCE [LARGE SCALE GENOMIC DNA]</scope>
    <source>
        <strain evidence="3 5">HR1</strain>
    </source>
</reference>
<feature type="domain" description="UBA" evidence="2">
    <location>
        <begin position="536"/>
        <end position="576"/>
    </location>
</feature>
<dbReference type="EMBL" id="BLAL01000054">
    <property type="protein sequence ID" value="GES81433.1"/>
    <property type="molecule type" value="Genomic_DNA"/>
</dbReference>
<sequence length="597" mass="67962">MQKSQRVVVQKETITAFSTYKYFHSPTNKVNELDAKSIEAEIAKAKFYENGSKLPREIVSEKQEKPVIKVVNSDCIIEALELKKNGFRPLVLNMACATNVGGGYKSGAGAQEENLFRRTNLFQYHEPNKKDWYPIPEIGGIYCPNATVIRSSEQDQYEFLEVPEMMSFVAVAAMRRPKLIKNYTGEFTLAPQAKILTRRKIQAILNIGLVNGHDAIVLSAFGCGAYRNPPSIMAELFYEVISTEYAGGGENLPRTYRHISFAIIDDHNSNKEHNPEGNFLPFKNKFAIGLDNLPINNISDAMDSISHTSQESLGKNSHNNNNDNNSKGNYEYRRNNDQNRQPYNERRGRGRGKGGFRREVSSQTHGHGRQMTLDAVWKYKPSQDHIDQLMKMGYSGNISKKALYITEGNMEEAANWLMQNAKYKPSQDHIDQLTGMGYSERMSKKALYTTEGNMEEAVNWLLQNAVPDKLINDSDTVWKYKPSQDHVDQLMEMGYSERNSKKALYTTEGNMEEAINWLMQNAVSDKMIIDTVWKYKPSQDHINQLMEMGYSERNSKKALYTTEGNMEEAVKWLMQNAISDKMISLGLNTNTNVSRDI</sequence>
<evidence type="ECO:0000313" key="4">
    <source>
        <dbReference type="EMBL" id="GES81433.1"/>
    </source>
</evidence>
<dbReference type="CDD" id="cd14297">
    <property type="entry name" value="UBA2_spUBP14_like"/>
    <property type="match status" value="1"/>
</dbReference>
<proteinExistence type="predicted"/>
<evidence type="ECO:0000259" key="2">
    <source>
        <dbReference type="PROSITE" id="PS50030"/>
    </source>
</evidence>
<dbReference type="Pfam" id="PF22562">
    <property type="entry name" value="UBA_7"/>
    <property type="match status" value="4"/>
</dbReference>
<dbReference type="Proteomes" id="UP000615446">
    <property type="component" value="Unassembled WGS sequence"/>
</dbReference>
<dbReference type="Pfam" id="PF10021">
    <property type="entry name" value="PARG_cat_microb"/>
    <property type="match status" value="1"/>
</dbReference>
<dbReference type="SUPFAM" id="SSF46934">
    <property type="entry name" value="UBA-like"/>
    <property type="match status" value="4"/>
</dbReference>
<protein>
    <submittedName>
        <fullName evidence="4">TIGR02452 family protein</fullName>
    </submittedName>
</protein>
<dbReference type="OrthoDB" id="9985428at2759"/>
<dbReference type="InterPro" id="IPR019261">
    <property type="entry name" value="PARG_cat_microbial"/>
</dbReference>
<dbReference type="STRING" id="94130.A0A2Z6RBF8"/>
<feature type="domain" description="UBA" evidence="2">
    <location>
        <begin position="424"/>
        <end position="464"/>
    </location>
</feature>
<dbReference type="InterPro" id="IPR009060">
    <property type="entry name" value="UBA-like_sf"/>
</dbReference>
<gene>
    <name evidence="4" type="ORF">RCL2_000867800</name>
    <name evidence="3" type="ORF">RclHR1_03630015</name>
</gene>
<dbReference type="PROSITE" id="PS50030">
    <property type="entry name" value="UBA"/>
    <property type="match status" value="4"/>
</dbReference>
<dbReference type="InterPro" id="IPR043472">
    <property type="entry name" value="Macro_dom-like"/>
</dbReference>
<dbReference type="PANTHER" id="PTHR35596">
    <property type="entry name" value="DUF2263 DOMAIN-CONTAINING PROTEIN"/>
    <property type="match status" value="1"/>
</dbReference>
<dbReference type="Proteomes" id="UP000247702">
    <property type="component" value="Unassembled WGS sequence"/>
</dbReference>